<organism evidence="2 3">
    <name type="scientific">Puccinia sorghi</name>
    <dbReference type="NCBI Taxonomy" id="27349"/>
    <lineage>
        <taxon>Eukaryota</taxon>
        <taxon>Fungi</taxon>
        <taxon>Dikarya</taxon>
        <taxon>Basidiomycota</taxon>
        <taxon>Pucciniomycotina</taxon>
        <taxon>Pucciniomycetes</taxon>
        <taxon>Pucciniales</taxon>
        <taxon>Pucciniaceae</taxon>
        <taxon>Puccinia</taxon>
    </lineage>
</organism>
<dbReference type="STRING" id="27349.A0A0L6UF22"/>
<sequence>TFLSSSEGTPAFHSRWSVILQYLYASQTAENLSHECRRYRCPQELCKCGLLGRVQRQKVRISQPKIPESLIKVFEHFLQKVLVNMCENLRSRMELISTLLGLLQDGTGDAATIDRSFSQVSSRASKALTPVTPKSTTELRRETHRIYHSLSHLTIKSKGKEKSNTSITDPIVGLLALLDPASLFRHPNLTNSITSLLALIGRPLTVLAKKSEEAKNQPAASPVSAATDTTSNRSAARPATTSGARPSQVVTDKSDAPPTTLERAAALAAHDLRMIVNVRDSGERSSKHSVIAAELLERAKFLGNALLPECNPRSSQCSRVTVNNFGQIIFCFCSAKLL</sequence>
<name>A0A0L6UF22_9BASI</name>
<reference evidence="2 3" key="1">
    <citation type="submission" date="2015-08" db="EMBL/GenBank/DDBJ databases">
        <title>Next Generation Sequencing and Analysis of the Genome of Puccinia sorghi L Schw, the Causal Agent of Maize Common Rust.</title>
        <authorList>
            <person name="Rochi L."/>
            <person name="Burguener G."/>
            <person name="Darino M."/>
            <person name="Turjanski A."/>
            <person name="Kreff E."/>
            <person name="Dieguez M.J."/>
            <person name="Sacco F."/>
        </authorList>
    </citation>
    <scope>NUCLEOTIDE SEQUENCE [LARGE SCALE GENOMIC DNA]</scope>
    <source>
        <strain evidence="2 3">RO10H11247</strain>
    </source>
</reference>
<comment type="caution">
    <text evidence="2">The sequence shown here is derived from an EMBL/GenBank/DDBJ whole genome shotgun (WGS) entry which is preliminary data.</text>
</comment>
<dbReference type="VEuPathDB" id="FungiDB:VP01_6656g1"/>
<feature type="non-terminal residue" evidence="2">
    <location>
        <position position="338"/>
    </location>
</feature>
<gene>
    <name evidence="2" type="ORF">VP01_6656g1</name>
</gene>
<dbReference type="Proteomes" id="UP000037035">
    <property type="component" value="Unassembled WGS sequence"/>
</dbReference>
<protein>
    <submittedName>
        <fullName evidence="2">Uncharacterized protein</fullName>
    </submittedName>
</protein>
<feature type="region of interest" description="Disordered" evidence="1">
    <location>
        <begin position="211"/>
        <end position="257"/>
    </location>
</feature>
<feature type="non-terminal residue" evidence="2">
    <location>
        <position position="1"/>
    </location>
</feature>
<dbReference type="AlphaFoldDB" id="A0A0L6UF22"/>
<evidence type="ECO:0000256" key="1">
    <source>
        <dbReference type="SAM" id="MobiDB-lite"/>
    </source>
</evidence>
<feature type="compositionally biased region" description="Polar residues" evidence="1">
    <location>
        <begin position="224"/>
        <end position="251"/>
    </location>
</feature>
<dbReference type="OrthoDB" id="8068875at2759"/>
<evidence type="ECO:0000313" key="2">
    <source>
        <dbReference type="EMBL" id="KNZ47131.1"/>
    </source>
</evidence>
<keyword evidence="3" id="KW-1185">Reference proteome</keyword>
<accession>A0A0L6UF22</accession>
<evidence type="ECO:0000313" key="3">
    <source>
        <dbReference type="Proteomes" id="UP000037035"/>
    </source>
</evidence>
<dbReference type="EMBL" id="LAVV01012003">
    <property type="protein sequence ID" value="KNZ47131.1"/>
    <property type="molecule type" value="Genomic_DNA"/>
</dbReference>
<proteinExistence type="predicted"/>